<evidence type="ECO:0000259" key="1">
    <source>
        <dbReference type="PROSITE" id="PS51186"/>
    </source>
</evidence>
<dbReference type="InterPro" id="IPR051554">
    <property type="entry name" value="Acetyltransferase_Eis"/>
</dbReference>
<dbReference type="GO" id="GO:0034069">
    <property type="term" value="F:aminoglycoside N-acetyltransferase activity"/>
    <property type="evidence" value="ECO:0007669"/>
    <property type="project" value="TreeGrafter"/>
</dbReference>
<dbReference type="InterPro" id="IPR000182">
    <property type="entry name" value="GNAT_dom"/>
</dbReference>
<proteinExistence type="predicted"/>
<reference evidence="2 5" key="2">
    <citation type="submission" date="2019-10" db="EMBL/GenBank/DDBJ databases">
        <title>Characterization of the phylogenetic diversity of two novel species belonging to the genus Bifidobacterium: Bifidobacterium cebidarum sp. nov. and Bifidobacterium leontopitheci sp. nov.</title>
        <authorList>
            <person name="Lugli G.A."/>
            <person name="Duranti S."/>
            <person name="Milani C."/>
            <person name="Turroni F."/>
            <person name="Ventura M."/>
        </authorList>
    </citation>
    <scope>NUCLEOTIDE SEQUENCE [LARGE SCALE GENOMIC DNA]</scope>
    <source>
        <strain evidence="2 5">DSM 100688</strain>
    </source>
</reference>
<dbReference type="Gene3D" id="3.40.630.30">
    <property type="match status" value="1"/>
</dbReference>
<reference evidence="3 4" key="1">
    <citation type="submission" date="2019-10" db="EMBL/GenBank/DDBJ databases">
        <title>Bifidobacterium from non-human primates.</title>
        <authorList>
            <person name="Modesto M."/>
        </authorList>
    </citation>
    <scope>NUCLEOTIDE SEQUENCE [LARGE SCALE GENOMIC DNA]</scope>
    <source>
        <strain evidence="3 4">TREM</strain>
    </source>
</reference>
<gene>
    <name evidence="2" type="ORF">DSM100688_1762</name>
    <name evidence="3" type="ORF">GFD24_06730</name>
</gene>
<evidence type="ECO:0000313" key="2">
    <source>
        <dbReference type="EMBL" id="KAB8287187.1"/>
    </source>
</evidence>
<dbReference type="AlphaFoldDB" id="A0A6L4X0X3"/>
<dbReference type="GO" id="GO:0030649">
    <property type="term" value="P:aminoglycoside antibiotic catabolic process"/>
    <property type="evidence" value="ECO:0007669"/>
    <property type="project" value="TreeGrafter"/>
</dbReference>
<dbReference type="PANTHER" id="PTHR37817:SF1">
    <property type="entry name" value="N-ACETYLTRANSFERASE EIS"/>
    <property type="match status" value="1"/>
</dbReference>
<dbReference type="CDD" id="cd04301">
    <property type="entry name" value="NAT_SF"/>
    <property type="match status" value="1"/>
</dbReference>
<comment type="caution">
    <text evidence="2">The sequence shown here is derived from an EMBL/GenBank/DDBJ whole genome shotgun (WGS) entry which is preliminary data.</text>
</comment>
<dbReference type="Pfam" id="PF13527">
    <property type="entry name" value="Acetyltransf_9"/>
    <property type="match status" value="1"/>
</dbReference>
<dbReference type="Proteomes" id="UP000469943">
    <property type="component" value="Unassembled WGS sequence"/>
</dbReference>
<keyword evidence="5" id="KW-1185">Reference proteome</keyword>
<dbReference type="Proteomes" id="UP000482084">
    <property type="component" value="Unassembled WGS sequence"/>
</dbReference>
<name>A0A6L4X0X3_9BIFI</name>
<dbReference type="SUPFAM" id="SSF55729">
    <property type="entry name" value="Acyl-CoA N-acyltransferases (Nat)"/>
    <property type="match status" value="1"/>
</dbReference>
<evidence type="ECO:0000313" key="5">
    <source>
        <dbReference type="Proteomes" id="UP000482084"/>
    </source>
</evidence>
<dbReference type="EMBL" id="WBSM01000010">
    <property type="protein sequence ID" value="KAB8287187.1"/>
    <property type="molecule type" value="Genomic_DNA"/>
</dbReference>
<dbReference type="PROSITE" id="PS51186">
    <property type="entry name" value="GNAT"/>
    <property type="match status" value="1"/>
</dbReference>
<accession>A0A6L4X0X3</accession>
<keyword evidence="2" id="KW-0808">Transferase</keyword>
<dbReference type="PANTHER" id="PTHR37817">
    <property type="entry name" value="N-ACETYLTRANSFERASE EIS"/>
    <property type="match status" value="1"/>
</dbReference>
<evidence type="ECO:0000313" key="4">
    <source>
        <dbReference type="Proteomes" id="UP000469943"/>
    </source>
</evidence>
<feature type="domain" description="N-acetyltransferase" evidence="1">
    <location>
        <begin position="2"/>
        <end position="155"/>
    </location>
</feature>
<protein>
    <submittedName>
        <fullName evidence="2">Acetyltransferase (GNAT) domain-containing protein</fullName>
    </submittedName>
    <submittedName>
        <fullName evidence="3">GNAT family N-acetyltransferase</fullName>
    </submittedName>
</protein>
<dbReference type="EMBL" id="WHZX01000004">
    <property type="protein sequence ID" value="NEG71900.1"/>
    <property type="molecule type" value="Genomic_DNA"/>
</dbReference>
<organism evidence="2 5">
    <name type="scientific">Bifidobacterium ramosum</name>
    <dbReference type="NCBI Taxonomy" id="1798158"/>
    <lineage>
        <taxon>Bacteria</taxon>
        <taxon>Bacillati</taxon>
        <taxon>Actinomycetota</taxon>
        <taxon>Actinomycetes</taxon>
        <taxon>Bifidobacteriales</taxon>
        <taxon>Bifidobacteriaceae</taxon>
        <taxon>Bifidobacterium</taxon>
    </lineage>
</organism>
<dbReference type="RefSeq" id="WP_152358784.1">
    <property type="nucleotide sequence ID" value="NZ_WBSM01000010.1"/>
</dbReference>
<dbReference type="InterPro" id="IPR016181">
    <property type="entry name" value="Acyl_CoA_acyltransferase"/>
</dbReference>
<evidence type="ECO:0000313" key="3">
    <source>
        <dbReference type="EMBL" id="NEG71900.1"/>
    </source>
</evidence>
<dbReference type="OrthoDB" id="8399956at2"/>
<sequence>MTIYRDAKSEETDEIVDLINYAFGMQTQKILAKAYAESGATLASRHKVAVDETTGRIIASVGVYPQTMTVGGKQLNAMFLGCVCVHPRRRGEGHMGKLIEMWHDELRAKGNTDLMVLWGLRHRYAHFGYTPCGYDYTYSVNQSCAKHALAAVDASGITFRTLFTRDGDAQLADQLNRARLVYAERPLPVIDRICTYLNSEAIAIDRDGQSIGYLIRALADPSVVREIALTDPADAPAVAKAYLASLAVCRKDAFTVRVSPTDAAINEQFATFGENTTIGCLCRCNVFDYATVIDAYLSAAARLWRLEPGRLSAVLDGQPVTVTVHDLEADDNGRMIAGNDSGRASVRQSVAVKRIADPDAPHLSHMDAQDLLLGLGARFRRDLPVAPAGWFPLPMCWYWPDLN</sequence>